<evidence type="ECO:0000313" key="4">
    <source>
        <dbReference type="Proteomes" id="UP000271889"/>
    </source>
</evidence>
<organism evidence="3 4">
    <name type="scientific">Cylicostephanus goldi</name>
    <name type="common">Nematode worm</name>
    <dbReference type="NCBI Taxonomy" id="71465"/>
    <lineage>
        <taxon>Eukaryota</taxon>
        <taxon>Metazoa</taxon>
        <taxon>Ecdysozoa</taxon>
        <taxon>Nematoda</taxon>
        <taxon>Chromadorea</taxon>
        <taxon>Rhabditida</taxon>
        <taxon>Rhabditina</taxon>
        <taxon>Rhabditomorpha</taxon>
        <taxon>Strongyloidea</taxon>
        <taxon>Strongylidae</taxon>
        <taxon>Cylicostephanus</taxon>
    </lineage>
</organism>
<keyword evidence="1" id="KW-0694">RNA-binding</keyword>
<dbReference type="Pfam" id="PF00035">
    <property type="entry name" value="dsrm"/>
    <property type="match status" value="1"/>
</dbReference>
<dbReference type="SUPFAM" id="SSF54768">
    <property type="entry name" value="dsRNA-binding domain-like"/>
    <property type="match status" value="1"/>
</dbReference>
<dbReference type="GO" id="GO:0003725">
    <property type="term" value="F:double-stranded RNA binding"/>
    <property type="evidence" value="ECO:0007669"/>
    <property type="project" value="TreeGrafter"/>
</dbReference>
<dbReference type="AlphaFoldDB" id="A0A3P6T3P4"/>
<evidence type="ECO:0000313" key="3">
    <source>
        <dbReference type="EMBL" id="VDK82546.1"/>
    </source>
</evidence>
<name>A0A3P6T3P4_CYLGO</name>
<dbReference type="PROSITE" id="PS50137">
    <property type="entry name" value="DS_RBD"/>
    <property type="match status" value="1"/>
</dbReference>
<dbReference type="InterPro" id="IPR040375">
    <property type="entry name" value="DGCR8"/>
</dbReference>
<dbReference type="EMBL" id="UYRV01028582">
    <property type="protein sequence ID" value="VDK82546.1"/>
    <property type="molecule type" value="Genomic_DNA"/>
</dbReference>
<gene>
    <name evidence="3" type="ORF">CGOC_LOCUS7991</name>
</gene>
<keyword evidence="4" id="KW-1185">Reference proteome</keyword>
<dbReference type="GO" id="GO:0020037">
    <property type="term" value="F:heme binding"/>
    <property type="evidence" value="ECO:0007669"/>
    <property type="project" value="InterPro"/>
</dbReference>
<dbReference type="Proteomes" id="UP000271889">
    <property type="component" value="Unassembled WGS sequence"/>
</dbReference>
<reference evidence="3 4" key="1">
    <citation type="submission" date="2018-11" db="EMBL/GenBank/DDBJ databases">
        <authorList>
            <consortium name="Pathogen Informatics"/>
        </authorList>
    </citation>
    <scope>NUCLEOTIDE SEQUENCE [LARGE SCALE GENOMIC DNA]</scope>
</reference>
<dbReference type="GO" id="GO:0070878">
    <property type="term" value="F:primary miRNA binding"/>
    <property type="evidence" value="ECO:0007669"/>
    <property type="project" value="TreeGrafter"/>
</dbReference>
<dbReference type="GO" id="GO:0070877">
    <property type="term" value="C:microprocessor complex"/>
    <property type="evidence" value="ECO:0007669"/>
    <property type="project" value="InterPro"/>
</dbReference>
<feature type="non-terminal residue" evidence="3">
    <location>
        <position position="1"/>
    </location>
</feature>
<proteinExistence type="predicted"/>
<dbReference type="InterPro" id="IPR014720">
    <property type="entry name" value="dsRBD_dom"/>
</dbReference>
<dbReference type="PANTHER" id="PTHR13482">
    <property type="entry name" value="MICRORNA PROCESSOR COMPLEX SUBUNIT DGCR8"/>
    <property type="match status" value="1"/>
</dbReference>
<protein>
    <recommendedName>
        <fullName evidence="2">DRBM domain-containing protein</fullName>
    </recommendedName>
</protein>
<sequence>IFQRQEDYLLTGEEYRKYAEKLFKFKLIQVKKFTNFKDKKADYREKQLDQALKDSGVPLKMKEVLNKNEKAPAGLALIHIESADPRFHKRSFVMNPQGKSSITVLHEYSQRALKGRTIYHIEETRNATKPFHATGIVVVKKSVRVQIAGTVKDKLALLGASNGENGDNADEDSIIVGRGEGPSKRVAKMVAAKQALA</sequence>
<feature type="non-terminal residue" evidence="3">
    <location>
        <position position="197"/>
    </location>
</feature>
<dbReference type="GO" id="GO:0042802">
    <property type="term" value="F:identical protein binding"/>
    <property type="evidence" value="ECO:0007669"/>
    <property type="project" value="InterPro"/>
</dbReference>
<dbReference type="GO" id="GO:0031053">
    <property type="term" value="P:primary miRNA processing"/>
    <property type="evidence" value="ECO:0007669"/>
    <property type="project" value="InterPro"/>
</dbReference>
<accession>A0A3P6T3P4</accession>
<evidence type="ECO:0000256" key="1">
    <source>
        <dbReference type="PROSITE-ProRule" id="PRU00266"/>
    </source>
</evidence>
<feature type="domain" description="DRBM" evidence="2">
    <location>
        <begin position="177"/>
        <end position="197"/>
    </location>
</feature>
<dbReference type="OrthoDB" id="112668at2759"/>
<dbReference type="PANTHER" id="PTHR13482:SF3">
    <property type="entry name" value="MICROPROCESSOR COMPLEX SUBUNIT DGCR8"/>
    <property type="match status" value="1"/>
</dbReference>
<evidence type="ECO:0000259" key="2">
    <source>
        <dbReference type="PROSITE" id="PS50137"/>
    </source>
</evidence>
<dbReference type="Gene3D" id="3.30.160.590">
    <property type="match status" value="1"/>
</dbReference>